<dbReference type="EMBL" id="CASHTH010004437">
    <property type="protein sequence ID" value="CAI8057336.1"/>
    <property type="molecule type" value="Genomic_DNA"/>
</dbReference>
<feature type="region of interest" description="Disordered" evidence="2">
    <location>
        <begin position="93"/>
        <end position="123"/>
    </location>
</feature>
<feature type="compositionally biased region" description="Basic and acidic residues" evidence="2">
    <location>
        <begin position="552"/>
        <end position="565"/>
    </location>
</feature>
<dbReference type="GO" id="GO:0003677">
    <property type="term" value="F:DNA binding"/>
    <property type="evidence" value="ECO:0007669"/>
    <property type="project" value="InterPro"/>
</dbReference>
<feature type="compositionally biased region" description="Pro residues" evidence="2">
    <location>
        <begin position="110"/>
        <end position="119"/>
    </location>
</feature>
<evidence type="ECO:0000256" key="2">
    <source>
        <dbReference type="SAM" id="MobiDB-lite"/>
    </source>
</evidence>
<sequence>MEMVGERLVKELKLARLETAFWESCQAVRTSSVSLRRIHAFLMGELLEVEADKRRTLSRRVDDMEVDLAEMKTTWREEVQELRNQLQAVATRHREFAPQDRVTRTAHPPLDLPPAPPPLHITITDSSASTSLLMLAPELAEVSDIRPDTTSGEEDGGVSDPPGPPELSSGGSTDPPTAVTHTEKARRSTKEASNFNGTTPKKRNEKQIKVAVTISQPTKKTVISTELETQRGDLEQHNRLSSDQDHHTRSGQHLVEDSLVSNGQRQERQGVEMEMEGSNVATEGENQPILLSGQRFDGEAIGNVPSTQEQGTDIQTSSQLLHTEDSTPINQGLEQENGQQLRREAAQSNSDREEEVSTVPPLNHERLSKQQQLEEGDHNAGRGLQVETDTVSQGDEETSSQAAEDNPAPSQRAEDRLVSGDQLMTESSEDDLILAREVTVFATTTGEMVEFSSSSQLSQSEGGRQRGRREQKRGRGRSRSRSTGRPRGRPRKRPMPERVERDDSLDDSEHFEGVHLLVGQTVESESEMEWERVGRGKQRAKLFFETEDSEGDLQREDEDHSDLELKGNTAKRRKERGRGRGRGRGRMRRRPAIKRDESLSDGSIAGRLMSSSGPETETGRARPPRRKRGRPRKRPLPDREDGGGGVMGELSQPEPQVIQSGVADETSTVTVARRRGRGRGKRGRPQSRARGSAPRLQTLFVPVQSGNWSTSWFPTSENRSSPPPPGDSRETGESREIGGGVEEGERIAQEVPCETQHGDLSAKTSGVETNIVAAVNTETGDVNTGSEGLEPPSELIDSNTGGHSSVEDDTVTEVKQTNNDGGKGTETESNDGGQGAVIGGSQSSTEGSQRTETESNDGGKVTETETNDRGQEGAGEQQQKNGGGRLLERIVESLVERSHGVSVGRRGRGRGRPGRKRKVLTARKPSQKLSVVEREEEEERGGKRGSLLVSIAGFTAPKLKATAPSHNI</sequence>
<protein>
    <submittedName>
        <fullName evidence="3">Uncharacterized protein</fullName>
    </submittedName>
</protein>
<feature type="region of interest" description="Disordered" evidence="2">
    <location>
        <begin position="140"/>
        <end position="434"/>
    </location>
</feature>
<gene>
    <name evidence="3" type="ORF">GBAR_LOCUS31248</name>
</gene>
<feature type="compositionally biased region" description="Basic and acidic residues" evidence="2">
    <location>
        <begin position="727"/>
        <end position="736"/>
    </location>
</feature>
<feature type="compositionally biased region" description="Basic and acidic residues" evidence="2">
    <location>
        <begin position="181"/>
        <end position="190"/>
    </location>
</feature>
<evidence type="ECO:0000256" key="1">
    <source>
        <dbReference type="SAM" id="Coils"/>
    </source>
</evidence>
<dbReference type="PRINTS" id="PR00929">
    <property type="entry name" value="ATHOOK"/>
</dbReference>
<accession>A0AA35U2A9</accession>
<keyword evidence="1" id="KW-0175">Coiled coil</keyword>
<keyword evidence="4" id="KW-1185">Reference proteome</keyword>
<feature type="compositionally biased region" description="Basic residues" evidence="2">
    <location>
        <begin position="905"/>
        <end position="921"/>
    </location>
</feature>
<feature type="compositionally biased region" description="Polar residues" evidence="2">
    <location>
        <begin position="653"/>
        <end position="670"/>
    </location>
</feature>
<feature type="compositionally biased region" description="Basic and acidic residues" evidence="2">
    <location>
        <begin position="886"/>
        <end position="899"/>
    </location>
</feature>
<feature type="compositionally biased region" description="Polar residues" evidence="2">
    <location>
        <begin position="304"/>
        <end position="340"/>
    </location>
</feature>
<feature type="compositionally biased region" description="Basic residues" evidence="2">
    <location>
        <begin position="465"/>
        <end position="493"/>
    </location>
</feature>
<feature type="compositionally biased region" description="Basic and acidic residues" evidence="2">
    <location>
        <begin position="93"/>
        <end position="103"/>
    </location>
</feature>
<dbReference type="InterPro" id="IPR017956">
    <property type="entry name" value="AT_hook_DNA-bd_motif"/>
</dbReference>
<organism evidence="3 4">
    <name type="scientific">Geodia barretti</name>
    <name type="common">Barrett's horny sponge</name>
    <dbReference type="NCBI Taxonomy" id="519541"/>
    <lineage>
        <taxon>Eukaryota</taxon>
        <taxon>Metazoa</taxon>
        <taxon>Porifera</taxon>
        <taxon>Demospongiae</taxon>
        <taxon>Heteroscleromorpha</taxon>
        <taxon>Tetractinellida</taxon>
        <taxon>Astrophorina</taxon>
        <taxon>Geodiidae</taxon>
        <taxon>Geodia</taxon>
    </lineage>
</organism>
<feature type="compositionally biased region" description="Basic residues" evidence="2">
    <location>
        <begin position="672"/>
        <end position="687"/>
    </location>
</feature>
<evidence type="ECO:0000313" key="4">
    <source>
        <dbReference type="Proteomes" id="UP001174909"/>
    </source>
</evidence>
<feature type="compositionally biased region" description="Basic residues" evidence="2">
    <location>
        <begin position="569"/>
        <end position="592"/>
    </location>
</feature>
<dbReference type="Proteomes" id="UP001174909">
    <property type="component" value="Unassembled WGS sequence"/>
</dbReference>
<feature type="compositionally biased region" description="Low complexity" evidence="2">
    <location>
        <begin position="452"/>
        <end position="462"/>
    </location>
</feature>
<feature type="compositionally biased region" description="Basic and acidic residues" evidence="2">
    <location>
        <begin position="228"/>
        <end position="248"/>
    </location>
</feature>
<feature type="compositionally biased region" description="Polar residues" evidence="2">
    <location>
        <begin position="704"/>
        <end position="720"/>
    </location>
</feature>
<feature type="compositionally biased region" description="Basic residues" evidence="2">
    <location>
        <begin position="622"/>
        <end position="634"/>
    </location>
</feature>
<feature type="region of interest" description="Disordered" evidence="2">
    <location>
        <begin position="447"/>
        <end position="943"/>
    </location>
</feature>
<dbReference type="AlphaFoldDB" id="A0AA35U2A9"/>
<reference evidence="3" key="1">
    <citation type="submission" date="2023-03" db="EMBL/GenBank/DDBJ databases">
        <authorList>
            <person name="Steffen K."/>
            <person name="Cardenas P."/>
        </authorList>
    </citation>
    <scope>NUCLEOTIDE SEQUENCE</scope>
</reference>
<proteinExistence type="predicted"/>
<evidence type="ECO:0000313" key="3">
    <source>
        <dbReference type="EMBL" id="CAI8057336.1"/>
    </source>
</evidence>
<feature type="coiled-coil region" evidence="1">
    <location>
        <begin position="54"/>
        <end position="92"/>
    </location>
</feature>
<feature type="compositionally biased region" description="Polar residues" evidence="2">
    <location>
        <begin position="213"/>
        <end position="227"/>
    </location>
</feature>
<feature type="compositionally biased region" description="Basic and acidic residues" evidence="2">
    <location>
        <begin position="494"/>
        <end position="513"/>
    </location>
</feature>
<comment type="caution">
    <text evidence="3">The sequence shown here is derived from an EMBL/GenBank/DDBJ whole genome shotgun (WGS) entry which is preliminary data.</text>
</comment>
<feature type="compositionally biased region" description="Polar residues" evidence="2">
    <location>
        <begin position="840"/>
        <end position="850"/>
    </location>
</feature>
<feature type="compositionally biased region" description="Basic and acidic residues" evidence="2">
    <location>
        <begin position="860"/>
        <end position="871"/>
    </location>
</feature>
<feature type="compositionally biased region" description="Polar residues" evidence="2">
    <location>
        <begin position="776"/>
        <end position="786"/>
    </location>
</feature>
<name>A0AA35U2A9_GEOBA</name>
<feature type="compositionally biased region" description="Polar residues" evidence="2">
    <location>
        <begin position="387"/>
        <end position="403"/>
    </location>
</feature>